<dbReference type="Pfam" id="PF22234">
    <property type="entry name" value="Rv2466c-like"/>
    <property type="match status" value="1"/>
</dbReference>
<proteinExistence type="predicted"/>
<evidence type="ECO:0000313" key="2">
    <source>
        <dbReference type="Proteomes" id="UP000272729"/>
    </source>
</evidence>
<dbReference type="Gene3D" id="3.40.30.10">
    <property type="entry name" value="Glutaredoxin"/>
    <property type="match status" value="1"/>
</dbReference>
<dbReference type="Proteomes" id="UP000272729">
    <property type="component" value="Unassembled WGS sequence"/>
</dbReference>
<name>A0A495XP77_9PSEU</name>
<reference evidence="1 2" key="1">
    <citation type="submission" date="2018-10" db="EMBL/GenBank/DDBJ databases">
        <title>Sequencing the genomes of 1000 actinobacteria strains.</title>
        <authorList>
            <person name="Klenk H.-P."/>
        </authorList>
    </citation>
    <scope>NUCLEOTIDE SEQUENCE [LARGE SCALE GENOMIC DNA]</scope>
    <source>
        <strain evidence="1 2">DSM 43911</strain>
    </source>
</reference>
<dbReference type="RefSeq" id="WP_121229688.1">
    <property type="nucleotide sequence ID" value="NZ_JBIUBA010000006.1"/>
</dbReference>
<organism evidence="1 2">
    <name type="scientific">Saccharothrix variisporea</name>
    <dbReference type="NCBI Taxonomy" id="543527"/>
    <lineage>
        <taxon>Bacteria</taxon>
        <taxon>Bacillati</taxon>
        <taxon>Actinomycetota</taxon>
        <taxon>Actinomycetes</taxon>
        <taxon>Pseudonocardiales</taxon>
        <taxon>Pseudonocardiaceae</taxon>
        <taxon>Saccharothrix</taxon>
    </lineage>
</organism>
<keyword evidence="2" id="KW-1185">Reference proteome</keyword>
<accession>A0A495XP77</accession>
<evidence type="ECO:0008006" key="3">
    <source>
        <dbReference type="Google" id="ProtNLM"/>
    </source>
</evidence>
<protein>
    <recommendedName>
        <fullName evidence="3">DSBA-like thioredoxin domain-containing protein</fullName>
    </recommendedName>
</protein>
<dbReference type="SUPFAM" id="SSF52833">
    <property type="entry name" value="Thioredoxin-like"/>
    <property type="match status" value="1"/>
</dbReference>
<dbReference type="EMBL" id="RBXR01000001">
    <property type="protein sequence ID" value="RKT74704.1"/>
    <property type="molecule type" value="Genomic_DNA"/>
</dbReference>
<comment type="caution">
    <text evidence="1">The sequence shown here is derived from an EMBL/GenBank/DDBJ whole genome shotgun (WGS) entry which is preliminary data.</text>
</comment>
<dbReference type="AlphaFoldDB" id="A0A495XP77"/>
<sequence length="233" mass="25796">MTGGTRDRVDFWFDPLCGWTWLAARWLVEAAAVRPLEITWHPMGLSVLNGGLEEVPAERQRLHEPAKRLARVAAAVRERCGPEVVGPFYTALGSRLHEPGGLFGPMRTASDEELTDVRLALLDRVGPVVDAALAEVGLPADLVTAKDEPEWDDWLRASHERVPAGRYRRRVVGAPTLSLNGGPAVWGPVVAEVVRGERAVRLWDAFRVLVAEEAFFELKRAVVRPSLREFPQG</sequence>
<dbReference type="InterPro" id="IPR053977">
    <property type="entry name" value="Rv2466c-like"/>
</dbReference>
<dbReference type="InterPro" id="IPR036249">
    <property type="entry name" value="Thioredoxin-like_sf"/>
</dbReference>
<evidence type="ECO:0000313" key="1">
    <source>
        <dbReference type="EMBL" id="RKT74704.1"/>
    </source>
</evidence>
<dbReference type="OrthoDB" id="4125991at2"/>
<gene>
    <name evidence="1" type="ORF">DFJ66_8071</name>
</gene>